<dbReference type="SUPFAM" id="SSF56784">
    <property type="entry name" value="HAD-like"/>
    <property type="match status" value="1"/>
</dbReference>
<dbReference type="Proteomes" id="UP000091857">
    <property type="component" value="Chromosome 13"/>
</dbReference>
<dbReference type="GO" id="GO:0005829">
    <property type="term" value="C:cytosol"/>
    <property type="evidence" value="ECO:0000318"/>
    <property type="project" value="GO_Central"/>
</dbReference>
<dbReference type="Gene3D" id="1.20.910.10">
    <property type="entry name" value="Heme oxygenase-like"/>
    <property type="match status" value="1"/>
</dbReference>
<dbReference type="Gramene" id="Manes.13G039600.1.v8.1">
    <property type="protein sequence ID" value="Manes.13G039600.1.v8.1.CDS"/>
    <property type="gene ID" value="Manes.13G039600.v8.1"/>
</dbReference>
<dbReference type="FunFam" id="1.20.910.10:FF:000006">
    <property type="entry name" value="Bifunctional TH2 protein, mitochondrial"/>
    <property type="match status" value="1"/>
</dbReference>
<accession>A0A2C9UNT5</accession>
<proteinExistence type="predicted"/>
<feature type="domain" description="Thiaminase-2/PQQC" evidence="1">
    <location>
        <begin position="27"/>
        <end position="125"/>
    </location>
</feature>
<organism evidence="2 3">
    <name type="scientific">Manihot esculenta</name>
    <name type="common">Cassava</name>
    <name type="synonym">Jatropha manihot</name>
    <dbReference type="NCBI Taxonomy" id="3983"/>
    <lineage>
        <taxon>Eukaryota</taxon>
        <taxon>Viridiplantae</taxon>
        <taxon>Streptophyta</taxon>
        <taxon>Embryophyta</taxon>
        <taxon>Tracheophyta</taxon>
        <taxon>Spermatophyta</taxon>
        <taxon>Magnoliopsida</taxon>
        <taxon>eudicotyledons</taxon>
        <taxon>Gunneridae</taxon>
        <taxon>Pentapetalae</taxon>
        <taxon>rosids</taxon>
        <taxon>fabids</taxon>
        <taxon>Malpighiales</taxon>
        <taxon>Euphorbiaceae</taxon>
        <taxon>Crotonoideae</taxon>
        <taxon>Manihoteae</taxon>
        <taxon>Manihot</taxon>
    </lineage>
</organism>
<dbReference type="InterPro" id="IPR036412">
    <property type="entry name" value="HAD-like_sf"/>
</dbReference>
<evidence type="ECO:0000313" key="2">
    <source>
        <dbReference type="EMBL" id="OAY32706.1"/>
    </source>
</evidence>
<protein>
    <recommendedName>
        <fullName evidence="1">Thiaminase-2/PQQC domain-containing protein</fullName>
    </recommendedName>
</protein>
<evidence type="ECO:0000259" key="1">
    <source>
        <dbReference type="Pfam" id="PF03070"/>
    </source>
</evidence>
<dbReference type="InterPro" id="IPR004305">
    <property type="entry name" value="Thiaminase-2/PQQC"/>
</dbReference>
<dbReference type="PANTHER" id="PTHR43198">
    <property type="entry name" value="BIFUNCTIONAL TH2 PROTEIN"/>
    <property type="match status" value="1"/>
</dbReference>
<name>A0A2C9UNT5_MANES</name>
<dbReference type="OMA" id="HADVHIL"/>
<keyword evidence="3" id="KW-1185">Reference proteome</keyword>
<dbReference type="Gramene" id="Manes.13G039600.2.v8.1">
    <property type="protein sequence ID" value="Manes.13G039600.2.v8.1.CDS"/>
    <property type="gene ID" value="Manes.13G039600.v8.1"/>
</dbReference>
<dbReference type="GO" id="GO:0006772">
    <property type="term" value="P:thiamine metabolic process"/>
    <property type="evidence" value="ECO:0007669"/>
    <property type="project" value="UniProtKB-ARBA"/>
</dbReference>
<dbReference type="EMBL" id="CM004399">
    <property type="protein sequence ID" value="OAY32706.1"/>
    <property type="molecule type" value="Genomic_DNA"/>
</dbReference>
<dbReference type="InterPro" id="IPR023214">
    <property type="entry name" value="HAD_sf"/>
</dbReference>
<dbReference type="InterPro" id="IPR050967">
    <property type="entry name" value="Thiamine_Salvage_TenA"/>
</dbReference>
<dbReference type="CDD" id="cd19368">
    <property type="entry name" value="TenA_C_AtTH2-like"/>
    <property type="match status" value="1"/>
</dbReference>
<evidence type="ECO:0000313" key="3">
    <source>
        <dbReference type="Proteomes" id="UP000091857"/>
    </source>
</evidence>
<dbReference type="OrthoDB" id="10028886at2759"/>
<gene>
    <name evidence="2" type="ORF">MANES_13G039600v8</name>
</gene>
<dbReference type="SUPFAM" id="SSF48613">
    <property type="entry name" value="Heme oxygenase-like"/>
    <property type="match status" value="1"/>
</dbReference>
<dbReference type="InterPro" id="IPR016084">
    <property type="entry name" value="Haem_Oase-like_multi-hlx"/>
</dbReference>
<dbReference type="PANTHER" id="PTHR43198:SF9">
    <property type="entry name" value="AMINOPYRIMIDINE AMINOHYDROLASE, MITOCHONDRIAL ISOFORM X1-RELATED"/>
    <property type="match status" value="1"/>
</dbReference>
<dbReference type="Gene3D" id="3.40.50.1000">
    <property type="entry name" value="HAD superfamily/HAD-like"/>
    <property type="match status" value="1"/>
</dbReference>
<feature type="domain" description="Thiaminase-2/PQQC" evidence="1">
    <location>
        <begin position="149"/>
        <end position="233"/>
    </location>
</feature>
<sequence>MGAVDQEGIARRFWIKSKSDWTFAMYSPFFVSLASGNLDTHTFLNCISQDVHFFKAFAQAYELAEECADDDEDKSAIRKLRKRVKDKLKNYEAIVHEWGFEFPAEGTPIVATAKYTDFLLATASGKVEGEKVPGKIATPFERIKLAAYTLGAMAPCMRIFAHICKEIHHLLDPDDSSHIYKRWIDNYCSENFEASTLQIEDMLDKLSISLTGGELEVLEKLYLQAVKLRVDFFSIQPIGQQTVMPLSRVQSPAVRLTMFCDFDMTCTAVDSSAVLAEIAIITASKVDLNGSETKLTQMSSADLRSTWGVLSAQYVEEHDQCIESIVSSETVEKFNYEDLCKALEQLADFEKRANTRVIQSGVLKGLNLEDIKRAGQQLVFQDGCPGFFQKIVRNENSKTDVHILSYCWCGDLIRSAFSSGDLNVPQIYSNELAYEETFSTGEIVRRVECPMEKLQAFNDILKDRNSDDVQQLTVYVGGSVGDLLCLLKADIGIVIGSSPSLRRLGDHFGISFVPLFAGMVKKQKELVEGGSPNWKGQPGVLYTVSTWAEIHAFILGS</sequence>
<dbReference type="STRING" id="3983.A0A2C9UNT5"/>
<dbReference type="AlphaFoldDB" id="A0A2C9UNT5"/>
<comment type="caution">
    <text evidence="2">The sequence shown here is derived from an EMBL/GenBank/DDBJ whole genome shotgun (WGS) entry which is preliminary data.</text>
</comment>
<reference evidence="3" key="1">
    <citation type="journal article" date="2016" name="Nat. Biotechnol.">
        <title>Sequencing wild and cultivated cassava and related species reveals extensive interspecific hybridization and genetic diversity.</title>
        <authorList>
            <person name="Bredeson J.V."/>
            <person name="Lyons J.B."/>
            <person name="Prochnik S.E."/>
            <person name="Wu G.A."/>
            <person name="Ha C.M."/>
            <person name="Edsinger-Gonzales E."/>
            <person name="Grimwood J."/>
            <person name="Schmutz J."/>
            <person name="Rabbi I.Y."/>
            <person name="Egesi C."/>
            <person name="Nauluvula P."/>
            <person name="Lebot V."/>
            <person name="Ndunguru J."/>
            <person name="Mkamilo G."/>
            <person name="Bart R.S."/>
            <person name="Setter T.L."/>
            <person name="Gleadow R.M."/>
            <person name="Kulakow P."/>
            <person name="Ferguson M.E."/>
            <person name="Rounsley S."/>
            <person name="Rokhsar D.S."/>
        </authorList>
    </citation>
    <scope>NUCLEOTIDE SEQUENCE [LARGE SCALE GENOMIC DNA]</scope>
    <source>
        <strain evidence="3">cv. AM560-2</strain>
    </source>
</reference>
<dbReference type="Pfam" id="PF03070">
    <property type="entry name" value="TENA_THI-4"/>
    <property type="match status" value="2"/>
</dbReference>